<dbReference type="Gene3D" id="3.30.530.20">
    <property type="match status" value="1"/>
</dbReference>
<evidence type="ECO:0000259" key="2">
    <source>
        <dbReference type="Pfam" id="PF08327"/>
    </source>
</evidence>
<dbReference type="EMBL" id="CP119312">
    <property type="protein sequence ID" value="WEK04682.1"/>
    <property type="molecule type" value="Genomic_DNA"/>
</dbReference>
<dbReference type="AlphaFoldDB" id="A0AAJ5VWB9"/>
<organism evidence="3 4">
    <name type="scientific">Candidatus Devosia phytovorans</name>
    <dbReference type="NCBI Taxonomy" id="3121372"/>
    <lineage>
        <taxon>Bacteria</taxon>
        <taxon>Pseudomonadati</taxon>
        <taxon>Pseudomonadota</taxon>
        <taxon>Alphaproteobacteria</taxon>
        <taxon>Hyphomicrobiales</taxon>
        <taxon>Devosiaceae</taxon>
        <taxon>Devosia</taxon>
    </lineage>
</organism>
<name>A0AAJ5VWB9_9HYPH</name>
<dbReference type="Proteomes" id="UP001217476">
    <property type="component" value="Chromosome"/>
</dbReference>
<sequence>MGVAVNHRSFVIERLLPGSPSHAFRFWSEFELKRQWISCHPDWTVLEDRFDFSQQGGERTRWLMPDGVEQALLLHYLEIHPAERIVYAYTMQSAGRPISSSLVTVEFTTEAARTRMTYTEQAVFGSVIDGDMRESGTGIGFDRLVTVMEEQAGVGAVP</sequence>
<dbReference type="Pfam" id="PF08327">
    <property type="entry name" value="AHSA1"/>
    <property type="match status" value="1"/>
</dbReference>
<evidence type="ECO:0000313" key="4">
    <source>
        <dbReference type="Proteomes" id="UP001217476"/>
    </source>
</evidence>
<accession>A0AAJ5VWB9</accession>
<reference evidence="3" key="1">
    <citation type="submission" date="2023-03" db="EMBL/GenBank/DDBJ databases">
        <title>Andean soil-derived lignocellulolytic bacterial consortium as a source of novel taxa and putative plastic-active enzymes.</title>
        <authorList>
            <person name="Diaz-Garcia L."/>
            <person name="Chuvochina M."/>
            <person name="Feuerriegel G."/>
            <person name="Bunk B."/>
            <person name="Sproer C."/>
            <person name="Streit W.R."/>
            <person name="Rodriguez L.M."/>
            <person name="Overmann J."/>
            <person name="Jimenez D.J."/>
        </authorList>
    </citation>
    <scope>NUCLEOTIDE SEQUENCE</scope>
    <source>
        <strain evidence="3">MAG 4196</strain>
    </source>
</reference>
<evidence type="ECO:0000256" key="1">
    <source>
        <dbReference type="ARBA" id="ARBA00006817"/>
    </source>
</evidence>
<gene>
    <name evidence="3" type="ORF">P0Y65_21350</name>
</gene>
<comment type="similarity">
    <text evidence="1">Belongs to the AHA1 family.</text>
</comment>
<evidence type="ECO:0000313" key="3">
    <source>
        <dbReference type="EMBL" id="WEK04682.1"/>
    </source>
</evidence>
<dbReference type="SUPFAM" id="SSF55961">
    <property type="entry name" value="Bet v1-like"/>
    <property type="match status" value="1"/>
</dbReference>
<feature type="domain" description="Activator of Hsp90 ATPase homologue 1/2-like C-terminal" evidence="2">
    <location>
        <begin position="19"/>
        <end position="144"/>
    </location>
</feature>
<protein>
    <submittedName>
        <fullName evidence="3">SRPBCC domain-containing protein</fullName>
    </submittedName>
</protein>
<dbReference type="InterPro" id="IPR013538">
    <property type="entry name" value="ASHA1/2-like_C"/>
</dbReference>
<proteinExistence type="inferred from homology"/>
<dbReference type="InterPro" id="IPR023393">
    <property type="entry name" value="START-like_dom_sf"/>
</dbReference>